<dbReference type="Pfam" id="PF05065">
    <property type="entry name" value="Phage_capsid"/>
    <property type="match status" value="1"/>
</dbReference>
<organism evidence="4 5">
    <name type="scientific">Agathobacter rectalis</name>
    <dbReference type="NCBI Taxonomy" id="39491"/>
    <lineage>
        <taxon>Bacteria</taxon>
        <taxon>Bacillati</taxon>
        <taxon>Bacillota</taxon>
        <taxon>Clostridia</taxon>
        <taxon>Lachnospirales</taxon>
        <taxon>Lachnospiraceae</taxon>
        <taxon>Agathobacter</taxon>
    </lineage>
</organism>
<name>A0A0M6WZM3_9FIRM</name>
<dbReference type="SUPFAM" id="SSF56563">
    <property type="entry name" value="Major capsid protein gp5"/>
    <property type="match status" value="1"/>
</dbReference>
<proteinExistence type="predicted"/>
<feature type="domain" description="Phage capsid-like C-terminal" evidence="3">
    <location>
        <begin position="123"/>
        <end position="404"/>
    </location>
</feature>
<evidence type="ECO:0000259" key="3">
    <source>
        <dbReference type="Pfam" id="PF05065"/>
    </source>
</evidence>
<comment type="subcellular location">
    <subcellularLocation>
        <location evidence="1">Virion</location>
    </subcellularLocation>
</comment>
<dbReference type="NCBIfam" id="TIGR01554">
    <property type="entry name" value="major_cap_HK97"/>
    <property type="match status" value="1"/>
</dbReference>
<dbReference type="AlphaFoldDB" id="A0A0M6WZM3"/>
<evidence type="ECO:0000313" key="4">
    <source>
        <dbReference type="EMBL" id="CRL42609.1"/>
    </source>
</evidence>
<dbReference type="EMBL" id="CVRQ01000079">
    <property type="protein sequence ID" value="CRL42609.1"/>
    <property type="molecule type" value="Genomic_DNA"/>
</dbReference>
<dbReference type="Proteomes" id="UP000049472">
    <property type="component" value="Unassembled WGS sequence"/>
</dbReference>
<dbReference type="InterPro" id="IPR054612">
    <property type="entry name" value="Phage_capsid-like_C"/>
</dbReference>
<evidence type="ECO:0000256" key="1">
    <source>
        <dbReference type="ARBA" id="ARBA00004328"/>
    </source>
</evidence>
<protein>
    <submittedName>
        <fullName evidence="4">Bacterial surface proteins containing Ig-like domains</fullName>
    </submittedName>
</protein>
<evidence type="ECO:0000256" key="2">
    <source>
        <dbReference type="SAM" id="MobiDB-lite"/>
    </source>
</evidence>
<dbReference type="Gene3D" id="3.30.2320.10">
    <property type="entry name" value="hypothetical protein PF0899 domain"/>
    <property type="match status" value="1"/>
</dbReference>
<dbReference type="InterPro" id="IPR024455">
    <property type="entry name" value="Phage_capsid"/>
</dbReference>
<keyword evidence="5" id="KW-1185">Reference proteome</keyword>
<evidence type="ECO:0000313" key="5">
    <source>
        <dbReference type="Proteomes" id="UP000049472"/>
    </source>
</evidence>
<feature type="region of interest" description="Disordered" evidence="2">
    <location>
        <begin position="62"/>
        <end position="90"/>
    </location>
</feature>
<dbReference type="RefSeq" id="WP_055062844.1">
    <property type="nucleotide sequence ID" value="NZ_CVRQ01000079.1"/>
</dbReference>
<reference evidence="5" key="1">
    <citation type="submission" date="2015-05" db="EMBL/GenBank/DDBJ databases">
        <authorList>
            <consortium name="Pathogen Informatics"/>
        </authorList>
    </citation>
    <scope>NUCLEOTIDE SEQUENCE [LARGE SCALE GENOMIC DNA]</scope>
    <source>
        <strain evidence="5">T1-815</strain>
    </source>
</reference>
<dbReference type="Gene3D" id="3.30.2400.10">
    <property type="entry name" value="Major capsid protein gp5"/>
    <property type="match status" value="1"/>
</dbReference>
<sequence>MYTALTKDALMKMSAKDLKARLKELNSFAENEEGDVLDQILEEADIINGILQDAKARQRLATMASEAGASDDDTNKGEGSNGALDQISERGKKIKNGNTVKFAAKLVSKKIKNALSTAQTVLPSHEASDLKPTFNDVSSLIDRVKTIPLPGGETYQRGYVESYGDGADTSEEGADYNPTEPKFGYVTIKKEKITAYTEEPEEMIKLPDADYDGVVESSVTMAIRRYISRQILIGDGTTSKLKGIFYNPAQENEQVIDPKTDITTITEIASDTLDEIIYSYGGEEEVEDIAVLILNKKDLKAFAKLRDKQGRKVYTIVNHGNTGTIDGVPYIINSACKAISDPATAAGSYEMAYGPLENYELAIFSDIDARKSTDYKFKQGQVAYRADIFVGGSVASKNGFIRVKKAGA</sequence>
<accession>A0A0M6WZM3</accession>
<gene>
    <name evidence="4" type="ORF">T1815_28671</name>
</gene>